<accession>A0A317Q5A2</accession>
<dbReference type="AlphaFoldDB" id="A0A317Q5A2"/>
<gene>
    <name evidence="2" type="ORF">DET45_11264</name>
</gene>
<dbReference type="SUPFAM" id="SSF56024">
    <property type="entry name" value="Phospholipase D/nuclease"/>
    <property type="match status" value="1"/>
</dbReference>
<dbReference type="OrthoDB" id="8769320at2"/>
<proteinExistence type="predicted"/>
<dbReference type="Proteomes" id="UP000246964">
    <property type="component" value="Unassembled WGS sequence"/>
</dbReference>
<dbReference type="RefSeq" id="WP_110076339.1">
    <property type="nucleotide sequence ID" value="NZ_QGTT01000012.1"/>
</dbReference>
<name>A0A317Q5A2_9GAMM</name>
<dbReference type="EMBL" id="QGTT01000012">
    <property type="protein sequence ID" value="PWW11204.1"/>
    <property type="molecule type" value="Genomic_DNA"/>
</dbReference>
<keyword evidence="3" id="KW-1185">Reference proteome</keyword>
<protein>
    <recommendedName>
        <fullName evidence="1">Phospholipase D-like domain-containing protein</fullName>
    </recommendedName>
</protein>
<reference evidence="2 3" key="1">
    <citation type="submission" date="2018-05" db="EMBL/GenBank/DDBJ databases">
        <title>Freshwater and sediment microbial communities from various areas in North America, analyzing microbe dynamics in response to fracking.</title>
        <authorList>
            <person name="Lamendella R."/>
        </authorList>
    </citation>
    <scope>NUCLEOTIDE SEQUENCE [LARGE SCALE GENOMIC DNA]</scope>
    <source>
        <strain evidence="2 3">125B1</strain>
    </source>
</reference>
<dbReference type="InterPro" id="IPR025202">
    <property type="entry name" value="PLD-like_dom"/>
</dbReference>
<feature type="domain" description="Phospholipase D-like" evidence="1">
    <location>
        <begin position="61"/>
        <end position="166"/>
    </location>
</feature>
<sequence>MQMIESFKQAIKQVGEVKKVWLTSFTIDIEFIETYLLPIIVSAPNSKPRTHMDFEQVQQRYVESGIDIRILCDKRFLEGEAGSRLKRTSVPVHGVLPSYTDPEGKRFTKDSLFHPKVIYIQGKEGAVLGAGSANLTISGWGRNREVFKFVSVNSKKLSTSIFKFFKNTFESAGVNDYDWKPLPNLGNSETEEVEFLHSFSGTNFIRRMITDNSRELTVWSPYFSKSISSFIEKIENATNNRQITYRIVPDLVNGKTIRSVSDEALNQHLQSQKITFHKRPETIEADEFAMVHAKIWATEKDIAIGSWNFTQPGSNLLSGKSNRSSDDGGNSINVEAGIIFSAAEAPCFYGETIDEPQFSENSELEREKLEIPALPPFNVQITLDWWRLEYQVYLRSRHCANVELKQYTLRLPGVKSPMTIEPIETGQTVKVDDEQALNNNRRFQVYKNGEIESSGFIVEINNEYRRSQKFEDLTSLIDAAALDIDITSSEKLTYRLTLDSDESSSAWEDKAVELTSEIPRASYFKLFLACHNLAKRLAQVGQEITKSVKSERKQLKELDQMLLSIPGCLLEWVEKANEQQDGSVYSWFLVEEIKQLVKLAKELRKPLAHDEFDWSRFEVKQKGTPKLTDKVISWVRGEGRYTGADEKDDR</sequence>
<evidence type="ECO:0000259" key="1">
    <source>
        <dbReference type="Pfam" id="PF13091"/>
    </source>
</evidence>
<dbReference type="CDD" id="cd00138">
    <property type="entry name" value="PLDc_SF"/>
    <property type="match status" value="2"/>
</dbReference>
<dbReference type="Pfam" id="PF13091">
    <property type="entry name" value="PLDc_2"/>
    <property type="match status" value="1"/>
</dbReference>
<evidence type="ECO:0000313" key="3">
    <source>
        <dbReference type="Proteomes" id="UP000246964"/>
    </source>
</evidence>
<evidence type="ECO:0000313" key="2">
    <source>
        <dbReference type="EMBL" id="PWW11204.1"/>
    </source>
</evidence>
<dbReference type="Gene3D" id="3.30.870.10">
    <property type="entry name" value="Endonuclease Chain A"/>
    <property type="match status" value="2"/>
</dbReference>
<comment type="caution">
    <text evidence="2">The sequence shown here is derived from an EMBL/GenBank/DDBJ whole genome shotgun (WGS) entry which is preliminary data.</text>
</comment>
<organism evidence="2 3">
    <name type="scientific">Pseudidiomarina maritima</name>
    <dbReference type="NCBI Taxonomy" id="519453"/>
    <lineage>
        <taxon>Bacteria</taxon>
        <taxon>Pseudomonadati</taxon>
        <taxon>Pseudomonadota</taxon>
        <taxon>Gammaproteobacteria</taxon>
        <taxon>Alteromonadales</taxon>
        <taxon>Idiomarinaceae</taxon>
        <taxon>Pseudidiomarina</taxon>
    </lineage>
</organism>